<keyword evidence="2" id="KW-0812">Transmembrane</keyword>
<feature type="compositionally biased region" description="Low complexity" evidence="1">
    <location>
        <begin position="122"/>
        <end position="132"/>
    </location>
</feature>
<evidence type="ECO:0000256" key="1">
    <source>
        <dbReference type="SAM" id="MobiDB-lite"/>
    </source>
</evidence>
<keyword evidence="2" id="KW-0472">Membrane</keyword>
<dbReference type="Proteomes" id="UP000436088">
    <property type="component" value="Unassembled WGS sequence"/>
</dbReference>
<keyword evidence="5" id="KW-1185">Reference proteome</keyword>
<dbReference type="EMBL" id="VEPZ02001468">
    <property type="protein sequence ID" value="KAE8671510.1"/>
    <property type="molecule type" value="Genomic_DNA"/>
</dbReference>
<comment type="caution">
    <text evidence="4">The sequence shown here is derived from an EMBL/GenBank/DDBJ whole genome shotgun (WGS) entry which is preliminary data.</text>
</comment>
<evidence type="ECO:0000256" key="2">
    <source>
        <dbReference type="SAM" id="Phobius"/>
    </source>
</evidence>
<feature type="transmembrane region" description="Helical" evidence="2">
    <location>
        <begin position="44"/>
        <end position="64"/>
    </location>
</feature>
<feature type="region of interest" description="Disordered" evidence="1">
    <location>
        <begin position="119"/>
        <end position="138"/>
    </location>
</feature>
<gene>
    <name evidence="4" type="ORF">F3Y22_tig00111947pilonHSYRG00159</name>
</gene>
<evidence type="ECO:0000313" key="4">
    <source>
        <dbReference type="EMBL" id="KAE8671510.1"/>
    </source>
</evidence>
<dbReference type="AlphaFoldDB" id="A0A6A2XNS5"/>
<protein>
    <submittedName>
        <fullName evidence="4">Uncharacterized protein</fullName>
    </submittedName>
</protein>
<evidence type="ECO:0000256" key="3">
    <source>
        <dbReference type="SAM" id="SignalP"/>
    </source>
</evidence>
<evidence type="ECO:0000313" key="5">
    <source>
        <dbReference type="Proteomes" id="UP000436088"/>
    </source>
</evidence>
<feature type="chain" id="PRO_5025556607" evidence="3">
    <location>
        <begin position="21"/>
        <end position="267"/>
    </location>
</feature>
<keyword evidence="2" id="KW-1133">Transmembrane helix</keyword>
<organism evidence="4 5">
    <name type="scientific">Hibiscus syriacus</name>
    <name type="common">Rose of Sharon</name>
    <dbReference type="NCBI Taxonomy" id="106335"/>
    <lineage>
        <taxon>Eukaryota</taxon>
        <taxon>Viridiplantae</taxon>
        <taxon>Streptophyta</taxon>
        <taxon>Embryophyta</taxon>
        <taxon>Tracheophyta</taxon>
        <taxon>Spermatophyta</taxon>
        <taxon>Magnoliopsida</taxon>
        <taxon>eudicotyledons</taxon>
        <taxon>Gunneridae</taxon>
        <taxon>Pentapetalae</taxon>
        <taxon>rosids</taxon>
        <taxon>malvids</taxon>
        <taxon>Malvales</taxon>
        <taxon>Malvaceae</taxon>
        <taxon>Malvoideae</taxon>
        <taxon>Hibiscus</taxon>
    </lineage>
</organism>
<accession>A0A6A2XNS5</accession>
<proteinExistence type="predicted"/>
<name>A0A6A2XNS5_HIBSY</name>
<feature type="signal peptide" evidence="3">
    <location>
        <begin position="1"/>
        <end position="20"/>
    </location>
</feature>
<reference evidence="4" key="1">
    <citation type="submission" date="2019-09" db="EMBL/GenBank/DDBJ databases">
        <title>Draft genome information of white flower Hibiscus syriacus.</title>
        <authorList>
            <person name="Kim Y.-M."/>
        </authorList>
    </citation>
    <scope>NUCLEOTIDE SEQUENCE [LARGE SCALE GENOMIC DNA]</scope>
    <source>
        <strain evidence="4">YM2019G1</strain>
    </source>
</reference>
<keyword evidence="3" id="KW-0732">Signal</keyword>
<sequence length="267" mass="28943">MFNLCSWISFYILTVVVVTGQPTPTAPPKADPSGLYNHFDPSMVIVVMFLVGAFFLVGFLSVYIRRCNEAHAMAIASAAAAGPSSQMFRLKVTCPVCRAKLTPDSGANAEQVESCSNITELNSNNNNNSDSSPPTTPLVEEQSGLVIQINETRPKISGKFPRSNSTGHSRIQPEENKEMFTLRLPEEIRKQIAKSGRLKRTRSYDVVLGMECSTKNGEGSSRGKSIADRWLFSVTPQFVSKLGSIKSPKGAALVAATEEMGLIHGEG</sequence>